<dbReference type="GO" id="GO:0009134">
    <property type="term" value="P:nucleoside diphosphate catabolic process"/>
    <property type="evidence" value="ECO:0007669"/>
    <property type="project" value="TreeGrafter"/>
</dbReference>
<feature type="transmembrane region" description="Helical" evidence="3">
    <location>
        <begin position="149"/>
        <end position="167"/>
    </location>
</feature>
<evidence type="ECO:0000313" key="5">
    <source>
        <dbReference type="Proteomes" id="UP001485043"/>
    </source>
</evidence>
<dbReference type="Gene3D" id="3.30.420.150">
    <property type="entry name" value="Exopolyphosphatase. Domain 2"/>
    <property type="match status" value="1"/>
</dbReference>
<protein>
    <submittedName>
        <fullName evidence="4">Uncharacterized protein</fullName>
    </submittedName>
</protein>
<proteinExistence type="inferred from homology"/>
<gene>
    <name evidence="4" type="ORF">WJX84_000378</name>
</gene>
<dbReference type="GO" id="GO:0017110">
    <property type="term" value="F:nucleoside diphosphate phosphatase activity"/>
    <property type="evidence" value="ECO:0007669"/>
    <property type="project" value="TreeGrafter"/>
</dbReference>
<comment type="similarity">
    <text evidence="1">Belongs to the GDA1/CD39 NTPase family.</text>
</comment>
<keyword evidence="3" id="KW-0472">Membrane</keyword>
<keyword evidence="2" id="KW-0378">Hydrolase</keyword>
<dbReference type="InterPro" id="IPR000407">
    <property type="entry name" value="GDA1_CD39_NTPase"/>
</dbReference>
<keyword evidence="3" id="KW-0812">Transmembrane</keyword>
<dbReference type="PANTHER" id="PTHR11782">
    <property type="entry name" value="ADENOSINE/GUANOSINE DIPHOSPHATASE"/>
    <property type="match status" value="1"/>
</dbReference>
<comment type="caution">
    <text evidence="4">The sequence shown here is derived from an EMBL/GenBank/DDBJ whole genome shotgun (WGS) entry which is preliminary data.</text>
</comment>
<evidence type="ECO:0000256" key="2">
    <source>
        <dbReference type="ARBA" id="ARBA00022801"/>
    </source>
</evidence>
<dbReference type="AlphaFoldDB" id="A0AAW1T9Y1"/>
<dbReference type="PANTHER" id="PTHR11782:SF125">
    <property type="entry name" value="APYRASE 7-RELATED"/>
    <property type="match status" value="1"/>
</dbReference>
<sequence length="310" mass="34459">MTAEELDHPCLHLGFSRPYALKHQDPNLPALIKLVGRPDWAACERLAAAVVDSSLLCPQGDCHVAETIRQQKADFYALTGFYVVFHFLRLPSTAGLDQLLTAGRRYCQEPWEAIPVARRQEIHAETYCFRAPFVADLLKRGLGLQQPQALWGLLLAGCLLWLAWLIWCRICIGMGRPPTPWSSTPLDALHVPSRRVGVDKLVDASLLPPASRQRSMQLGPIREDQRVYHTGGTARVGSMPLPSLGPINVDRPQVQLPSIPGSPGHSGFFWSPSTRAIGGSFNSNMHWLNSQRKRNMSQDNLELLYGAELC</sequence>
<accession>A0AAW1T9Y1</accession>
<keyword evidence="5" id="KW-1185">Reference proteome</keyword>
<organism evidence="4 5">
    <name type="scientific">Apatococcus fuscideae</name>
    <dbReference type="NCBI Taxonomy" id="2026836"/>
    <lineage>
        <taxon>Eukaryota</taxon>
        <taxon>Viridiplantae</taxon>
        <taxon>Chlorophyta</taxon>
        <taxon>core chlorophytes</taxon>
        <taxon>Trebouxiophyceae</taxon>
        <taxon>Chlorellales</taxon>
        <taxon>Chlorellaceae</taxon>
        <taxon>Apatococcus</taxon>
    </lineage>
</organism>
<dbReference type="GO" id="GO:0016020">
    <property type="term" value="C:membrane"/>
    <property type="evidence" value="ECO:0007669"/>
    <property type="project" value="TreeGrafter"/>
</dbReference>
<evidence type="ECO:0000256" key="1">
    <source>
        <dbReference type="ARBA" id="ARBA00009283"/>
    </source>
</evidence>
<dbReference type="EMBL" id="JALJOV010000146">
    <property type="protein sequence ID" value="KAK9866622.1"/>
    <property type="molecule type" value="Genomic_DNA"/>
</dbReference>
<keyword evidence="3" id="KW-1133">Transmembrane helix</keyword>
<name>A0AAW1T9Y1_9CHLO</name>
<reference evidence="4 5" key="1">
    <citation type="journal article" date="2024" name="Nat. Commun.">
        <title>Phylogenomics reveals the evolutionary origins of lichenization in chlorophyte algae.</title>
        <authorList>
            <person name="Puginier C."/>
            <person name="Libourel C."/>
            <person name="Otte J."/>
            <person name="Skaloud P."/>
            <person name="Haon M."/>
            <person name="Grisel S."/>
            <person name="Petersen M."/>
            <person name="Berrin J.G."/>
            <person name="Delaux P.M."/>
            <person name="Dal Grande F."/>
            <person name="Keller J."/>
        </authorList>
    </citation>
    <scope>NUCLEOTIDE SEQUENCE [LARGE SCALE GENOMIC DNA]</scope>
    <source>
        <strain evidence="4 5">SAG 2523</strain>
    </source>
</reference>
<evidence type="ECO:0000313" key="4">
    <source>
        <dbReference type="EMBL" id="KAK9866622.1"/>
    </source>
</evidence>
<dbReference type="Pfam" id="PF01150">
    <property type="entry name" value="GDA1_CD39"/>
    <property type="match status" value="1"/>
</dbReference>
<evidence type="ECO:0000256" key="3">
    <source>
        <dbReference type="SAM" id="Phobius"/>
    </source>
</evidence>
<dbReference type="Proteomes" id="UP001485043">
    <property type="component" value="Unassembled WGS sequence"/>
</dbReference>